<name>A0ABQ2LYY6_9MICC</name>
<evidence type="ECO:0000313" key="5">
    <source>
        <dbReference type="Proteomes" id="UP000642509"/>
    </source>
</evidence>
<dbReference type="Proteomes" id="UP000642509">
    <property type="component" value="Unassembled WGS sequence"/>
</dbReference>
<evidence type="ECO:0008006" key="6">
    <source>
        <dbReference type="Google" id="ProtNLM"/>
    </source>
</evidence>
<feature type="transmembrane region" description="Helical" evidence="3">
    <location>
        <begin position="6"/>
        <end position="30"/>
    </location>
</feature>
<evidence type="ECO:0000256" key="2">
    <source>
        <dbReference type="SAM" id="MobiDB-lite"/>
    </source>
</evidence>
<dbReference type="EMBL" id="BMLQ01000004">
    <property type="protein sequence ID" value="GGO44844.1"/>
    <property type="molecule type" value="Genomic_DNA"/>
</dbReference>
<protein>
    <recommendedName>
        <fullName evidence="6">Cation:proton antiporter</fullName>
    </recommendedName>
</protein>
<dbReference type="Pfam" id="PF03334">
    <property type="entry name" value="PhaG_MnhG_YufB"/>
    <property type="match status" value="1"/>
</dbReference>
<keyword evidence="3" id="KW-0812">Transmembrane</keyword>
<keyword evidence="5" id="KW-1185">Reference proteome</keyword>
<dbReference type="RefSeq" id="WP_188805670.1">
    <property type="nucleotide sequence ID" value="NZ_BAAAOU010000005.1"/>
</dbReference>
<sequence>MAGFEVYELIASVLILGGALLVLLSAVSMLRANDALQMMNVFSPATGMGLPLVVIGIFVHLTGRDRFEWWTLLMAAVTICALVIVSSLASNTLARAVYQSGAPLDPATRPQDLADAGTGPQESAESAEAGEPAERTGWAATDD</sequence>
<comment type="caution">
    <text evidence="4">The sequence shown here is derived from an EMBL/GenBank/DDBJ whole genome shotgun (WGS) entry which is preliminary data.</text>
</comment>
<dbReference type="PANTHER" id="PTHR34703">
    <property type="entry name" value="ANTIPORTER SUBUNIT MNHG2-RELATED"/>
    <property type="match status" value="1"/>
</dbReference>
<evidence type="ECO:0000313" key="4">
    <source>
        <dbReference type="EMBL" id="GGO44844.1"/>
    </source>
</evidence>
<reference evidence="5" key="1">
    <citation type="journal article" date="2019" name="Int. J. Syst. Evol. Microbiol.">
        <title>The Global Catalogue of Microorganisms (GCM) 10K type strain sequencing project: providing services to taxonomists for standard genome sequencing and annotation.</title>
        <authorList>
            <consortium name="The Broad Institute Genomics Platform"/>
            <consortium name="The Broad Institute Genome Sequencing Center for Infectious Disease"/>
            <person name="Wu L."/>
            <person name="Ma J."/>
        </authorList>
    </citation>
    <scope>NUCLEOTIDE SEQUENCE [LARGE SCALE GENOMIC DNA]</scope>
    <source>
        <strain evidence="5">CGMCC 1.7064</strain>
    </source>
</reference>
<gene>
    <name evidence="4" type="ORF">GCM10010977_16180</name>
</gene>
<keyword evidence="3" id="KW-0472">Membrane</keyword>
<organism evidence="4 5">
    <name type="scientific">Citricoccus zhacaiensis</name>
    <dbReference type="NCBI Taxonomy" id="489142"/>
    <lineage>
        <taxon>Bacteria</taxon>
        <taxon>Bacillati</taxon>
        <taxon>Actinomycetota</taxon>
        <taxon>Actinomycetes</taxon>
        <taxon>Micrococcales</taxon>
        <taxon>Micrococcaceae</taxon>
        <taxon>Citricoccus</taxon>
    </lineage>
</organism>
<evidence type="ECO:0000256" key="3">
    <source>
        <dbReference type="SAM" id="Phobius"/>
    </source>
</evidence>
<feature type="region of interest" description="Disordered" evidence="2">
    <location>
        <begin position="102"/>
        <end position="143"/>
    </location>
</feature>
<feature type="transmembrane region" description="Helical" evidence="3">
    <location>
        <begin position="42"/>
        <end position="63"/>
    </location>
</feature>
<feature type="compositionally biased region" description="Low complexity" evidence="2">
    <location>
        <begin position="119"/>
        <end position="130"/>
    </location>
</feature>
<dbReference type="InterPro" id="IPR005133">
    <property type="entry name" value="PhaG_MnhG_YufB"/>
</dbReference>
<dbReference type="PANTHER" id="PTHR34703:SF1">
    <property type="entry name" value="ANTIPORTER SUBUNIT MNHG2-RELATED"/>
    <property type="match status" value="1"/>
</dbReference>
<evidence type="ECO:0000256" key="1">
    <source>
        <dbReference type="ARBA" id="ARBA00008404"/>
    </source>
</evidence>
<proteinExistence type="inferred from homology"/>
<accession>A0ABQ2LYY6</accession>
<comment type="similarity">
    <text evidence="1">Belongs to the CPA3 antiporters (TC 2.A.63) subunit G family.</text>
</comment>
<keyword evidence="3" id="KW-1133">Transmembrane helix</keyword>
<feature type="transmembrane region" description="Helical" evidence="3">
    <location>
        <begin position="69"/>
        <end position="89"/>
    </location>
</feature>